<evidence type="ECO:0000256" key="10">
    <source>
        <dbReference type="ARBA" id="ARBA00023065"/>
    </source>
</evidence>
<evidence type="ECO:0000313" key="15">
    <source>
        <dbReference type="Proteomes" id="UP000246352"/>
    </source>
</evidence>
<dbReference type="GO" id="GO:0046872">
    <property type="term" value="F:metal ion binding"/>
    <property type="evidence" value="ECO:0007669"/>
    <property type="project" value="UniProtKB-KW"/>
</dbReference>
<evidence type="ECO:0000256" key="4">
    <source>
        <dbReference type="ARBA" id="ARBA00022448"/>
    </source>
</evidence>
<dbReference type="Gene3D" id="3.40.50.1980">
    <property type="entry name" value="Nitrogenase molybdenum iron protein domain"/>
    <property type="match status" value="2"/>
</dbReference>
<evidence type="ECO:0000256" key="7">
    <source>
        <dbReference type="ARBA" id="ARBA00022764"/>
    </source>
</evidence>
<dbReference type="Proteomes" id="UP000246352">
    <property type="component" value="Unassembled WGS sequence"/>
</dbReference>
<keyword evidence="9" id="KW-0864">Zinc transport</keyword>
<name>A0A317PLP4_9HYPH</name>
<evidence type="ECO:0000256" key="5">
    <source>
        <dbReference type="ARBA" id="ARBA00022723"/>
    </source>
</evidence>
<sequence>MTYLRNLLLGASALAASTTGLHAEPLVLASIKPIHSLVAAVMAGVGSPELIVEGAASPHTYSLKPSQAEALQNARVVVWIGHDMEAFLTKPITTIAADAKAVELEDLPGLIKLAPREGGTFEPHDHDDHADDTQPADGAAAEEHHHDEEVDPHFWLDPVNAKVMVQAIEASLSEADPANAAIYKTNAEAELAKLDNLITEVQATVDPVKDRGFIAFHDAYQYFEKRFGMQASGSITVNPELLPGARRVDEIRAKIDSLGATCVFSEPQFEPKLVSVVLEGSVAKSGVLDPLGATLTDGPDLYFELIRGLAKSLSDCLSGKG</sequence>
<keyword evidence="15" id="KW-1185">Reference proteome</keyword>
<dbReference type="InterPro" id="IPR050492">
    <property type="entry name" value="Bact_metal-bind_prot9"/>
</dbReference>
<dbReference type="AlphaFoldDB" id="A0A317PLP4"/>
<dbReference type="GO" id="GO:0042597">
    <property type="term" value="C:periplasmic space"/>
    <property type="evidence" value="ECO:0007669"/>
    <property type="project" value="UniProtKB-SubCell"/>
</dbReference>
<feature type="chain" id="PRO_5016238143" description="High-affinity zinc uptake system protein ZnuA" evidence="13">
    <location>
        <begin position="24"/>
        <end position="321"/>
    </location>
</feature>
<keyword evidence="11" id="KW-1015">Disulfide bond</keyword>
<keyword evidence="4" id="KW-0813">Transport</keyword>
<feature type="signal peptide" evidence="13">
    <location>
        <begin position="1"/>
        <end position="23"/>
    </location>
</feature>
<gene>
    <name evidence="14" type="ORF">DFR52_102330</name>
</gene>
<evidence type="ECO:0000256" key="12">
    <source>
        <dbReference type="SAM" id="MobiDB-lite"/>
    </source>
</evidence>
<keyword evidence="10" id="KW-0406">Ion transport</keyword>
<evidence type="ECO:0000313" key="14">
    <source>
        <dbReference type="EMBL" id="PWW01667.1"/>
    </source>
</evidence>
<dbReference type="Pfam" id="PF01297">
    <property type="entry name" value="ZnuA"/>
    <property type="match status" value="1"/>
</dbReference>
<keyword evidence="7" id="KW-0574">Periplasm</keyword>
<evidence type="ECO:0000256" key="3">
    <source>
        <dbReference type="ARBA" id="ARBA00015915"/>
    </source>
</evidence>
<keyword evidence="8" id="KW-0862">Zinc</keyword>
<keyword evidence="5" id="KW-0479">Metal-binding</keyword>
<comment type="caution">
    <text evidence="14">The sequence shown here is derived from an EMBL/GenBank/DDBJ whole genome shotgun (WGS) entry which is preliminary data.</text>
</comment>
<dbReference type="CDD" id="cd01019">
    <property type="entry name" value="ZnuA"/>
    <property type="match status" value="1"/>
</dbReference>
<dbReference type="GO" id="GO:0006829">
    <property type="term" value="P:zinc ion transport"/>
    <property type="evidence" value="ECO:0007669"/>
    <property type="project" value="UniProtKB-KW"/>
</dbReference>
<organism evidence="14 15">
    <name type="scientific">Hoeflea marina</name>
    <dbReference type="NCBI Taxonomy" id="274592"/>
    <lineage>
        <taxon>Bacteria</taxon>
        <taxon>Pseudomonadati</taxon>
        <taxon>Pseudomonadota</taxon>
        <taxon>Alphaproteobacteria</taxon>
        <taxon>Hyphomicrobiales</taxon>
        <taxon>Rhizobiaceae</taxon>
        <taxon>Hoeflea</taxon>
    </lineage>
</organism>
<dbReference type="InterPro" id="IPR035520">
    <property type="entry name" value="ZnuA"/>
</dbReference>
<comment type="subcellular location">
    <subcellularLocation>
        <location evidence="1">Periplasm</location>
    </subcellularLocation>
</comment>
<evidence type="ECO:0000256" key="11">
    <source>
        <dbReference type="ARBA" id="ARBA00023157"/>
    </source>
</evidence>
<dbReference type="RefSeq" id="WP_110031449.1">
    <property type="nucleotide sequence ID" value="NZ_QGTR01000002.1"/>
</dbReference>
<proteinExistence type="inferred from homology"/>
<evidence type="ECO:0000256" key="8">
    <source>
        <dbReference type="ARBA" id="ARBA00022833"/>
    </source>
</evidence>
<dbReference type="InterPro" id="IPR006127">
    <property type="entry name" value="ZnuA-like"/>
</dbReference>
<reference evidence="14 15" key="1">
    <citation type="submission" date="2018-05" db="EMBL/GenBank/DDBJ databases">
        <title>Genomic Encyclopedia of Type Strains, Phase IV (KMG-IV): sequencing the most valuable type-strain genomes for metagenomic binning, comparative biology and taxonomic classification.</title>
        <authorList>
            <person name="Goeker M."/>
        </authorList>
    </citation>
    <scope>NUCLEOTIDE SEQUENCE [LARGE SCALE GENOMIC DNA]</scope>
    <source>
        <strain evidence="14 15">DSM 16791</strain>
    </source>
</reference>
<keyword evidence="6 13" id="KW-0732">Signal</keyword>
<comment type="similarity">
    <text evidence="2">Belongs to the bacterial solute-binding protein 9 family.</text>
</comment>
<evidence type="ECO:0000256" key="13">
    <source>
        <dbReference type="SAM" id="SignalP"/>
    </source>
</evidence>
<evidence type="ECO:0000256" key="2">
    <source>
        <dbReference type="ARBA" id="ARBA00011028"/>
    </source>
</evidence>
<dbReference type="PANTHER" id="PTHR42953">
    <property type="entry name" value="HIGH-AFFINITY ZINC UPTAKE SYSTEM PROTEIN ZNUA-RELATED"/>
    <property type="match status" value="1"/>
</dbReference>
<accession>A0A317PLP4</accession>
<dbReference type="SUPFAM" id="SSF53807">
    <property type="entry name" value="Helical backbone' metal receptor"/>
    <property type="match status" value="1"/>
</dbReference>
<protein>
    <recommendedName>
        <fullName evidence="3">High-affinity zinc uptake system protein ZnuA</fullName>
    </recommendedName>
</protein>
<evidence type="ECO:0000256" key="1">
    <source>
        <dbReference type="ARBA" id="ARBA00004418"/>
    </source>
</evidence>
<feature type="compositionally biased region" description="Basic and acidic residues" evidence="12">
    <location>
        <begin position="122"/>
        <end position="132"/>
    </location>
</feature>
<dbReference type="PANTHER" id="PTHR42953:SF3">
    <property type="entry name" value="HIGH-AFFINITY ZINC UPTAKE SYSTEM PROTEIN ZNUA"/>
    <property type="match status" value="1"/>
</dbReference>
<dbReference type="OrthoDB" id="7346865at2"/>
<dbReference type="EMBL" id="QGTR01000002">
    <property type="protein sequence ID" value="PWW01667.1"/>
    <property type="molecule type" value="Genomic_DNA"/>
</dbReference>
<evidence type="ECO:0000256" key="9">
    <source>
        <dbReference type="ARBA" id="ARBA00022906"/>
    </source>
</evidence>
<feature type="region of interest" description="Disordered" evidence="12">
    <location>
        <begin position="116"/>
        <end position="148"/>
    </location>
</feature>
<evidence type="ECO:0000256" key="6">
    <source>
        <dbReference type="ARBA" id="ARBA00022729"/>
    </source>
</evidence>